<evidence type="ECO:0000256" key="1">
    <source>
        <dbReference type="ARBA" id="ARBA00006817"/>
    </source>
</evidence>
<comment type="similarity">
    <text evidence="1">Belongs to the AHA1 family.</text>
</comment>
<feature type="domain" description="Activator of Hsp90 ATPase homologue 1/2-like C-terminal" evidence="2">
    <location>
        <begin position="23"/>
        <end position="134"/>
    </location>
</feature>
<protein>
    <submittedName>
        <fullName evidence="3">Uncharacterized protein YndB with AHSA1/START domain</fullName>
    </submittedName>
</protein>
<dbReference type="InterPro" id="IPR023393">
    <property type="entry name" value="START-like_dom_sf"/>
</dbReference>
<name>A0ABS4PIA2_9PSEU</name>
<gene>
    <name evidence="3" type="ORF">JOM49_000674</name>
</gene>
<reference evidence="3 4" key="1">
    <citation type="submission" date="2021-03" db="EMBL/GenBank/DDBJ databases">
        <title>Sequencing the genomes of 1000 actinobacteria strains.</title>
        <authorList>
            <person name="Klenk H.-P."/>
        </authorList>
    </citation>
    <scope>NUCLEOTIDE SEQUENCE [LARGE SCALE GENOMIC DNA]</scope>
    <source>
        <strain evidence="3 4">DSM 45510</strain>
    </source>
</reference>
<evidence type="ECO:0000259" key="2">
    <source>
        <dbReference type="Pfam" id="PF08327"/>
    </source>
</evidence>
<evidence type="ECO:0000313" key="3">
    <source>
        <dbReference type="EMBL" id="MBP2179148.1"/>
    </source>
</evidence>
<dbReference type="SUPFAM" id="SSF55961">
    <property type="entry name" value="Bet v1-like"/>
    <property type="match status" value="2"/>
</dbReference>
<dbReference type="EMBL" id="JAGGMS010000001">
    <property type="protein sequence ID" value="MBP2179148.1"/>
    <property type="molecule type" value="Genomic_DNA"/>
</dbReference>
<dbReference type="CDD" id="cd08899">
    <property type="entry name" value="SRPBCC_CalC_Aha1-like_6"/>
    <property type="match status" value="1"/>
</dbReference>
<organism evidence="3 4">
    <name type="scientific">Amycolatopsis magusensis</name>
    <dbReference type="NCBI Taxonomy" id="882444"/>
    <lineage>
        <taxon>Bacteria</taxon>
        <taxon>Bacillati</taxon>
        <taxon>Actinomycetota</taxon>
        <taxon>Actinomycetes</taxon>
        <taxon>Pseudonocardiales</taxon>
        <taxon>Pseudonocardiaceae</taxon>
        <taxon>Amycolatopsis</taxon>
    </lineage>
</organism>
<comment type="caution">
    <text evidence="3">The sequence shown here is derived from an EMBL/GenBank/DDBJ whole genome shotgun (WGS) entry which is preliminary data.</text>
</comment>
<dbReference type="RefSeq" id="WP_209662905.1">
    <property type="nucleotide sequence ID" value="NZ_JAGGMS010000001.1"/>
</dbReference>
<accession>A0ABS4PIA2</accession>
<evidence type="ECO:0000313" key="4">
    <source>
        <dbReference type="Proteomes" id="UP000741013"/>
    </source>
</evidence>
<dbReference type="Pfam" id="PF08327">
    <property type="entry name" value="AHSA1"/>
    <property type="match status" value="1"/>
</dbReference>
<sequence length="301" mass="33640">MNPAVLSAIGDKPVLRFERELAHSPAKVWRAITEPAEMARWFPALIAAELKPGAKMEFTFPGEDEPSYGEILEYDSPKVYAFRWNADVLRFEILPAASGCVLVFTHTMAEGARFTAHRTAAGWDTCLAALSAELDGRTEEPLDHRPLMTSYLREYEVARGEVTDDGVVFRLDVVWRAFDTVWAALSGGKPVEVGQEPPLPFTIGPVPAGEVTAVDAPQDLTYRWLHDGEPAGLVRWRLVHDPELATHVELTQTIPAKLSGVRATVLAAWQIRLEQLFTELVLGDRPAWPEQRFAELVQRYR</sequence>
<dbReference type="Gene3D" id="3.30.530.20">
    <property type="match status" value="2"/>
</dbReference>
<proteinExistence type="inferred from homology"/>
<keyword evidence="4" id="KW-1185">Reference proteome</keyword>
<dbReference type="InterPro" id="IPR013538">
    <property type="entry name" value="ASHA1/2-like_C"/>
</dbReference>
<dbReference type="Proteomes" id="UP000741013">
    <property type="component" value="Unassembled WGS sequence"/>
</dbReference>